<reference evidence="9" key="1">
    <citation type="submission" date="2020-05" db="EMBL/GenBank/DDBJ databases">
        <authorList>
            <person name="Chiriac C."/>
            <person name="Salcher M."/>
            <person name="Ghai R."/>
            <person name="Kavagutti S V."/>
        </authorList>
    </citation>
    <scope>NUCLEOTIDE SEQUENCE</scope>
</reference>
<dbReference type="EC" id="5.2.1.8" evidence="3"/>
<keyword evidence="5" id="KW-0143">Chaperone</keyword>
<comment type="similarity">
    <text evidence="2">Belongs to the FKBP-type PPIase family. Tig subfamily.</text>
</comment>
<dbReference type="EMBL" id="CAEZXL010000001">
    <property type="protein sequence ID" value="CAB4677584.1"/>
    <property type="molecule type" value="Genomic_DNA"/>
</dbReference>
<comment type="catalytic activity">
    <reaction evidence="1">
        <text>[protein]-peptidylproline (omega=180) = [protein]-peptidylproline (omega=0)</text>
        <dbReference type="Rhea" id="RHEA:16237"/>
        <dbReference type="Rhea" id="RHEA-COMP:10747"/>
        <dbReference type="Rhea" id="RHEA-COMP:10748"/>
        <dbReference type="ChEBI" id="CHEBI:83833"/>
        <dbReference type="ChEBI" id="CHEBI:83834"/>
        <dbReference type="EC" id="5.2.1.8"/>
    </reaction>
</comment>
<dbReference type="GO" id="GO:0044183">
    <property type="term" value="F:protein folding chaperone"/>
    <property type="evidence" value="ECO:0007669"/>
    <property type="project" value="TreeGrafter"/>
</dbReference>
<evidence type="ECO:0000256" key="6">
    <source>
        <dbReference type="ARBA" id="ARBA00023235"/>
    </source>
</evidence>
<dbReference type="SUPFAM" id="SSF109998">
    <property type="entry name" value="Triger factor/SurA peptide-binding domain-like"/>
    <property type="match status" value="1"/>
</dbReference>
<protein>
    <recommendedName>
        <fullName evidence="3">peptidylprolyl isomerase</fullName>
        <ecNumber evidence="3">5.2.1.8</ecNumber>
    </recommendedName>
</protein>
<dbReference type="NCBIfam" id="TIGR00115">
    <property type="entry name" value="tig"/>
    <property type="match status" value="1"/>
</dbReference>
<dbReference type="PANTHER" id="PTHR30560">
    <property type="entry name" value="TRIGGER FACTOR CHAPERONE AND PEPTIDYL-PROLYL CIS/TRANS ISOMERASE"/>
    <property type="match status" value="1"/>
</dbReference>
<keyword evidence="6" id="KW-0413">Isomerase</keyword>
<dbReference type="Gene3D" id="1.10.3120.10">
    <property type="entry name" value="Trigger factor, C-terminal domain"/>
    <property type="match status" value="1"/>
</dbReference>
<dbReference type="GO" id="GO:0003755">
    <property type="term" value="F:peptidyl-prolyl cis-trans isomerase activity"/>
    <property type="evidence" value="ECO:0007669"/>
    <property type="project" value="UniProtKB-KW"/>
</dbReference>
<dbReference type="Pfam" id="PF05697">
    <property type="entry name" value="Trigger_N"/>
    <property type="match status" value="1"/>
</dbReference>
<keyword evidence="4" id="KW-0697">Rotamase</keyword>
<evidence type="ECO:0000259" key="8">
    <source>
        <dbReference type="Pfam" id="PF05698"/>
    </source>
</evidence>
<dbReference type="SUPFAM" id="SSF54534">
    <property type="entry name" value="FKBP-like"/>
    <property type="match status" value="1"/>
</dbReference>
<organism evidence="9">
    <name type="scientific">freshwater metagenome</name>
    <dbReference type="NCBI Taxonomy" id="449393"/>
    <lineage>
        <taxon>unclassified sequences</taxon>
        <taxon>metagenomes</taxon>
        <taxon>ecological metagenomes</taxon>
    </lineage>
</organism>
<accession>A0A6J6MXZ3</accession>
<dbReference type="Gene3D" id="3.10.50.40">
    <property type="match status" value="1"/>
</dbReference>
<evidence type="ECO:0000259" key="7">
    <source>
        <dbReference type="Pfam" id="PF05697"/>
    </source>
</evidence>
<sequence>MKTTVERLTPTRVKLNIEVTPEEFRPSLDHAYEHIAETVNIPGFRKGKIPAAILDQRVGRGAILAHAINDGLDSVYRQAIEQEKLRPLGQPSADVKSTPDEKTFAGNLVVEIEVEVRPELKLPEFKGLKVKVDTIKVEASEVDAELDRLRSRFGTLLTVDRPAKKGDFTSIDLTASVDGVQIDQAQNISYEIGSDSLLDGIDDALDTLTAGETTTFKSKLVGGDKAGQEAEITVTLNAVKERELPALDDAWAQMASEFDTVAELKTSLEEQIKKSKSYTQGLQARELLTEQLLTLIDVPVSQELVNGDVERHLEGEGRQADDAHRAEVLIESTKSFQVQMLLDAIAEAEQLRVNENELLQYLIQASQSYGMEPNEFVKIVDEQGQIPSFVAEVARRKALSVVLEAAVVTDSDGKAVDLAEFTKTDDGFTPEDHSGHDHD</sequence>
<dbReference type="InterPro" id="IPR008881">
    <property type="entry name" value="Trigger_fac_ribosome-bd_bac"/>
</dbReference>
<dbReference type="HAMAP" id="MF_00303">
    <property type="entry name" value="Trigger_factor_Tig"/>
    <property type="match status" value="1"/>
</dbReference>
<dbReference type="InterPro" id="IPR005215">
    <property type="entry name" value="Trig_fac"/>
</dbReference>
<evidence type="ECO:0000256" key="1">
    <source>
        <dbReference type="ARBA" id="ARBA00000971"/>
    </source>
</evidence>
<name>A0A6J6MXZ3_9ZZZZ</name>
<evidence type="ECO:0000313" key="9">
    <source>
        <dbReference type="EMBL" id="CAB4677584.1"/>
    </source>
</evidence>
<dbReference type="InterPro" id="IPR008880">
    <property type="entry name" value="Trigger_fac_C"/>
</dbReference>
<evidence type="ECO:0000256" key="4">
    <source>
        <dbReference type="ARBA" id="ARBA00023110"/>
    </source>
</evidence>
<dbReference type="InterPro" id="IPR046357">
    <property type="entry name" value="PPIase_dom_sf"/>
</dbReference>
<proteinExistence type="inferred from homology"/>
<dbReference type="GO" id="GO:0051083">
    <property type="term" value="P:'de novo' cotranslational protein folding"/>
    <property type="evidence" value="ECO:0007669"/>
    <property type="project" value="TreeGrafter"/>
</dbReference>
<dbReference type="PANTHER" id="PTHR30560:SF3">
    <property type="entry name" value="TRIGGER FACTOR-LIKE PROTEIN TIG, CHLOROPLASTIC"/>
    <property type="match status" value="1"/>
</dbReference>
<evidence type="ECO:0000256" key="2">
    <source>
        <dbReference type="ARBA" id="ARBA00005464"/>
    </source>
</evidence>
<dbReference type="AlphaFoldDB" id="A0A6J6MXZ3"/>
<gene>
    <name evidence="9" type="ORF">UFOPK2373_00015</name>
</gene>
<dbReference type="GO" id="GO:0015031">
    <property type="term" value="P:protein transport"/>
    <property type="evidence" value="ECO:0007669"/>
    <property type="project" value="InterPro"/>
</dbReference>
<dbReference type="GO" id="GO:0043335">
    <property type="term" value="P:protein unfolding"/>
    <property type="evidence" value="ECO:0007669"/>
    <property type="project" value="TreeGrafter"/>
</dbReference>
<evidence type="ECO:0000256" key="5">
    <source>
        <dbReference type="ARBA" id="ARBA00023186"/>
    </source>
</evidence>
<dbReference type="PIRSF" id="PIRSF003095">
    <property type="entry name" value="Trigger_factor"/>
    <property type="match status" value="1"/>
</dbReference>
<dbReference type="SUPFAM" id="SSF102735">
    <property type="entry name" value="Trigger factor ribosome-binding domain"/>
    <property type="match status" value="1"/>
</dbReference>
<dbReference type="Pfam" id="PF05698">
    <property type="entry name" value="Trigger_C"/>
    <property type="match status" value="1"/>
</dbReference>
<dbReference type="InterPro" id="IPR037041">
    <property type="entry name" value="Trigger_fac_C_sf"/>
</dbReference>
<evidence type="ECO:0000256" key="3">
    <source>
        <dbReference type="ARBA" id="ARBA00013194"/>
    </source>
</evidence>
<feature type="domain" description="Trigger factor C-terminal" evidence="8">
    <location>
        <begin position="260"/>
        <end position="404"/>
    </location>
</feature>
<dbReference type="Gene3D" id="3.30.70.1050">
    <property type="entry name" value="Trigger factor ribosome-binding domain"/>
    <property type="match status" value="1"/>
</dbReference>
<feature type="domain" description="Trigger factor ribosome-binding bacterial" evidence="7">
    <location>
        <begin position="1"/>
        <end position="149"/>
    </location>
</feature>
<dbReference type="GO" id="GO:0043022">
    <property type="term" value="F:ribosome binding"/>
    <property type="evidence" value="ECO:0007669"/>
    <property type="project" value="TreeGrafter"/>
</dbReference>
<dbReference type="InterPro" id="IPR027304">
    <property type="entry name" value="Trigger_fact/SurA_dom_sf"/>
</dbReference>
<dbReference type="InterPro" id="IPR036611">
    <property type="entry name" value="Trigger_fac_ribosome-bd_sf"/>
</dbReference>